<dbReference type="SMART" id="SM00733">
    <property type="entry name" value="Mterf"/>
    <property type="match status" value="4"/>
</dbReference>
<dbReference type="InterPro" id="IPR038538">
    <property type="entry name" value="MTERF_sf"/>
</dbReference>
<dbReference type="Proteomes" id="UP001457282">
    <property type="component" value="Unassembled WGS sequence"/>
</dbReference>
<evidence type="ECO:0000256" key="1">
    <source>
        <dbReference type="ARBA" id="ARBA00007692"/>
    </source>
</evidence>
<sequence>MFGLCCKRLQLLLVPSCSTCVTHFDYIQKTLVFSRYHSSKSSVLGSEIDDKPQGQSFTVAYLINSCGLSPRLALSASKKMRVHFESPEKPDSVIKLLKNYGLNETHISQLVKKCPILLIYNADKTLLPKLEFFSSIGLSGTDLARIFRFNANILTLSLDASIRPCYDIMKTLQIPQEKIPYFISNYHLFNAKVLTNVARNIPVLKAHDVPQSSFPLWVPFYFTALAFDSEKVKANVKRVMSMGFLPSSTTFMRALYVISVTDASKWEQKMEFYNKWGWTEHDVLLAFRKNPLFMAFSEKNASPKMEFFLNKMGCQPADLAGRPDILTYSLEKRIIPRCSVIRLLQLKGLIVREDLSIITIVHKNEKWFLERFVIKYQEQVPELLSILQGKKGLAEFGLGFDERGGVKQL</sequence>
<keyword evidence="2" id="KW-0805">Transcription regulation</keyword>
<dbReference type="AlphaFoldDB" id="A0AAW1WHP9"/>
<dbReference type="PANTHER" id="PTHR13068:SF133">
    <property type="entry name" value="MITOCHONDRIAL TRANSCRIPTION TERMINATION FACTOR FAMILY PROTEIN"/>
    <property type="match status" value="1"/>
</dbReference>
<dbReference type="GO" id="GO:0006353">
    <property type="term" value="P:DNA-templated transcription termination"/>
    <property type="evidence" value="ECO:0007669"/>
    <property type="project" value="UniProtKB-KW"/>
</dbReference>
<organism evidence="5 6">
    <name type="scientific">Rubus argutus</name>
    <name type="common">Southern blackberry</name>
    <dbReference type="NCBI Taxonomy" id="59490"/>
    <lineage>
        <taxon>Eukaryota</taxon>
        <taxon>Viridiplantae</taxon>
        <taxon>Streptophyta</taxon>
        <taxon>Embryophyta</taxon>
        <taxon>Tracheophyta</taxon>
        <taxon>Spermatophyta</taxon>
        <taxon>Magnoliopsida</taxon>
        <taxon>eudicotyledons</taxon>
        <taxon>Gunneridae</taxon>
        <taxon>Pentapetalae</taxon>
        <taxon>rosids</taxon>
        <taxon>fabids</taxon>
        <taxon>Rosales</taxon>
        <taxon>Rosaceae</taxon>
        <taxon>Rosoideae</taxon>
        <taxon>Rosoideae incertae sedis</taxon>
        <taxon>Rubus</taxon>
    </lineage>
</organism>
<evidence type="ECO:0008006" key="7">
    <source>
        <dbReference type="Google" id="ProtNLM"/>
    </source>
</evidence>
<evidence type="ECO:0000256" key="4">
    <source>
        <dbReference type="SAM" id="SignalP"/>
    </source>
</evidence>
<keyword evidence="6" id="KW-1185">Reference proteome</keyword>
<comment type="similarity">
    <text evidence="1">Belongs to the mTERF family.</text>
</comment>
<keyword evidence="3" id="KW-0809">Transit peptide</keyword>
<keyword evidence="4" id="KW-0732">Signal</keyword>
<dbReference type="GO" id="GO:0003676">
    <property type="term" value="F:nucleic acid binding"/>
    <property type="evidence" value="ECO:0007669"/>
    <property type="project" value="InterPro"/>
</dbReference>
<feature type="chain" id="PRO_5043486497" description="Transcription regulator mTERF family" evidence="4">
    <location>
        <begin position="20"/>
        <end position="409"/>
    </location>
</feature>
<evidence type="ECO:0000313" key="5">
    <source>
        <dbReference type="EMBL" id="KAK9923673.1"/>
    </source>
</evidence>
<dbReference type="InterPro" id="IPR003690">
    <property type="entry name" value="MTERF"/>
</dbReference>
<evidence type="ECO:0000256" key="2">
    <source>
        <dbReference type="ARBA" id="ARBA00022472"/>
    </source>
</evidence>
<proteinExistence type="inferred from homology"/>
<keyword evidence="2" id="KW-0806">Transcription termination</keyword>
<dbReference type="FunFam" id="1.25.70.10:FF:000001">
    <property type="entry name" value="Mitochondrial transcription termination factor-like"/>
    <property type="match status" value="1"/>
</dbReference>
<reference evidence="5 6" key="1">
    <citation type="journal article" date="2023" name="G3 (Bethesda)">
        <title>A chromosome-length genome assembly and annotation of blackberry (Rubus argutus, cv. 'Hillquist').</title>
        <authorList>
            <person name="Bruna T."/>
            <person name="Aryal R."/>
            <person name="Dudchenko O."/>
            <person name="Sargent D.J."/>
            <person name="Mead D."/>
            <person name="Buti M."/>
            <person name="Cavallini A."/>
            <person name="Hytonen T."/>
            <person name="Andres J."/>
            <person name="Pham M."/>
            <person name="Weisz D."/>
            <person name="Mascagni F."/>
            <person name="Usai G."/>
            <person name="Natali L."/>
            <person name="Bassil N."/>
            <person name="Fernandez G.E."/>
            <person name="Lomsadze A."/>
            <person name="Armour M."/>
            <person name="Olukolu B."/>
            <person name="Poorten T."/>
            <person name="Britton C."/>
            <person name="Davik J."/>
            <person name="Ashrafi H."/>
            <person name="Aiden E.L."/>
            <person name="Borodovsky M."/>
            <person name="Worthington M."/>
        </authorList>
    </citation>
    <scope>NUCLEOTIDE SEQUENCE [LARGE SCALE GENOMIC DNA]</scope>
    <source>
        <strain evidence="5">PI 553951</strain>
    </source>
</reference>
<accession>A0AAW1WHP9</accession>
<dbReference type="Pfam" id="PF02536">
    <property type="entry name" value="mTERF"/>
    <property type="match status" value="2"/>
</dbReference>
<gene>
    <name evidence="5" type="ORF">M0R45_032080</name>
</gene>
<dbReference type="PANTHER" id="PTHR13068">
    <property type="entry name" value="CGI-12 PROTEIN-RELATED"/>
    <property type="match status" value="1"/>
</dbReference>
<protein>
    <recommendedName>
        <fullName evidence="7">Transcription regulator mTERF family</fullName>
    </recommendedName>
</protein>
<name>A0AAW1WHP9_RUBAR</name>
<evidence type="ECO:0000313" key="6">
    <source>
        <dbReference type="Proteomes" id="UP001457282"/>
    </source>
</evidence>
<keyword evidence="2" id="KW-0804">Transcription</keyword>
<dbReference type="EMBL" id="JBEDUW010000006">
    <property type="protein sequence ID" value="KAK9923673.1"/>
    <property type="molecule type" value="Genomic_DNA"/>
</dbReference>
<comment type="caution">
    <text evidence="5">The sequence shown here is derived from an EMBL/GenBank/DDBJ whole genome shotgun (WGS) entry which is preliminary data.</text>
</comment>
<dbReference type="Gene3D" id="1.25.70.10">
    <property type="entry name" value="Transcription termination factor 3, mitochondrial"/>
    <property type="match status" value="1"/>
</dbReference>
<evidence type="ECO:0000256" key="3">
    <source>
        <dbReference type="ARBA" id="ARBA00022946"/>
    </source>
</evidence>
<feature type="signal peptide" evidence="4">
    <location>
        <begin position="1"/>
        <end position="19"/>
    </location>
</feature>